<feature type="domain" description="PKD" evidence="2">
    <location>
        <begin position="227"/>
        <end position="305"/>
    </location>
</feature>
<sequence>MNKNTQLAFFLASGLLVTGCNGGSGSSTQTSDNVTTNKAPIAIAGINQQVKQGERVQLDGTSSVDYDKDLITYQWRFVSTPHGSSTALENTKAVNPSFVADEIGTYLLELVVSDGKTTSRPNQVKIVAIAKEDNSPPTINLWQDQSENLAKYYFLNSGARDADGDQLYFTWEIIDQPEGSQPQLDTPNNEFARLTTDTVGDYQVKVTVTDGYDSVSDTTTVSFYYENLPPVAEVGSAMLAIEGMTIPLDASLSRDPNSDPMTFKWSFTVKPDGSNAVINDPSAAVTSYVADVSGEFAATVEVSDGEFSDFPYRATYVRVAPLNGPHAKVFLDQASEPLLLPFKQNLTIDKTQQTGALPDYYELGSYTFEAVGRDITITATSVGDASNVVLPVIKTDFATIRENDVYVIAAGSRETLRFLVPPTGGQHTRPTFALAWSLNGPNDFTMVERVGSSYQFISQ</sequence>
<evidence type="ECO:0000313" key="3">
    <source>
        <dbReference type="EMBL" id="EGA70621.1"/>
    </source>
</evidence>
<dbReference type="Gene3D" id="2.60.40.10">
    <property type="entry name" value="Immunoglobulins"/>
    <property type="match status" value="3"/>
</dbReference>
<accession>E8M5P9</accession>
<gene>
    <name evidence="3" type="ORF">VISI1226_15958</name>
</gene>
<proteinExistence type="predicted"/>
<dbReference type="PROSITE" id="PS51257">
    <property type="entry name" value="PROKAR_LIPOPROTEIN"/>
    <property type="match status" value="1"/>
</dbReference>
<reference evidence="3 4" key="1">
    <citation type="journal article" date="2012" name="Int. J. Syst. Evol. Microbiol.">
        <title>Vibrio caribbeanicus sp. nov., isolated from the marine sponge Scleritoderma cyanea.</title>
        <authorList>
            <person name="Hoffmann M."/>
            <person name="Monday S.R."/>
            <person name="Allard M.W."/>
            <person name="Strain E.A."/>
            <person name="Whittaker P."/>
            <person name="Naum M."/>
            <person name="McCarthy P.J."/>
            <person name="Lopez J.V."/>
            <person name="Fischer M."/>
            <person name="Brown E.W."/>
        </authorList>
    </citation>
    <scope>NUCLEOTIDE SEQUENCE [LARGE SCALE GENOMIC DNA]</scope>
    <source>
        <strain evidence="4">DSMZ 21326</strain>
    </source>
</reference>
<dbReference type="PANTHER" id="PTHR46182">
    <property type="entry name" value="FI19480P1"/>
    <property type="match status" value="1"/>
</dbReference>
<dbReference type="AlphaFoldDB" id="E8M5P9"/>
<dbReference type="Pfam" id="PF18911">
    <property type="entry name" value="PKD_4"/>
    <property type="match status" value="1"/>
</dbReference>
<dbReference type="GeneID" id="95568931"/>
<dbReference type="InterPro" id="IPR035986">
    <property type="entry name" value="PKD_dom_sf"/>
</dbReference>
<evidence type="ECO:0000259" key="2">
    <source>
        <dbReference type="Pfam" id="PF18911"/>
    </source>
</evidence>
<dbReference type="PANTHER" id="PTHR46182:SF2">
    <property type="entry name" value="FI19480P1"/>
    <property type="match status" value="1"/>
</dbReference>
<dbReference type="Pfam" id="PF22352">
    <property type="entry name" value="K319L-like_PKD"/>
    <property type="match status" value="1"/>
</dbReference>
<dbReference type="InterPro" id="IPR013783">
    <property type="entry name" value="Ig-like_fold"/>
</dbReference>
<dbReference type="Proteomes" id="UP000006228">
    <property type="component" value="Unassembled WGS sequence"/>
</dbReference>
<protein>
    <submittedName>
        <fullName evidence="3">PKD domain-containing protein</fullName>
    </submittedName>
</protein>
<evidence type="ECO:0000313" key="4">
    <source>
        <dbReference type="Proteomes" id="UP000006228"/>
    </source>
</evidence>
<dbReference type="Pfam" id="PF00801">
    <property type="entry name" value="PKD"/>
    <property type="match status" value="1"/>
</dbReference>
<dbReference type="GO" id="GO:0031410">
    <property type="term" value="C:cytoplasmic vesicle"/>
    <property type="evidence" value="ECO:0007669"/>
    <property type="project" value="TreeGrafter"/>
</dbReference>
<organism evidence="3 4">
    <name type="scientific">Vibrio sinaloensis DSM 21326</name>
    <dbReference type="NCBI Taxonomy" id="945550"/>
    <lineage>
        <taxon>Bacteria</taxon>
        <taxon>Pseudomonadati</taxon>
        <taxon>Pseudomonadota</taxon>
        <taxon>Gammaproteobacteria</taxon>
        <taxon>Vibrionales</taxon>
        <taxon>Vibrionaceae</taxon>
        <taxon>Vibrio</taxon>
        <taxon>Vibrio oreintalis group</taxon>
    </lineage>
</organism>
<dbReference type="SUPFAM" id="SSF49299">
    <property type="entry name" value="PKD domain"/>
    <property type="match status" value="2"/>
</dbReference>
<dbReference type="InterPro" id="IPR000601">
    <property type="entry name" value="PKD_dom"/>
</dbReference>
<feature type="domain" description="PKD" evidence="1">
    <location>
        <begin position="159"/>
        <end position="222"/>
    </location>
</feature>
<name>E8M5P9_PHOS4</name>
<evidence type="ECO:0000259" key="1">
    <source>
        <dbReference type="Pfam" id="PF00801"/>
    </source>
</evidence>
<dbReference type="EMBL" id="AEVT01000057">
    <property type="protein sequence ID" value="EGA70621.1"/>
    <property type="molecule type" value="Genomic_DNA"/>
</dbReference>
<comment type="caution">
    <text evidence="3">The sequence shown here is derived from an EMBL/GenBank/DDBJ whole genome shotgun (WGS) entry which is preliminary data.</text>
</comment>
<dbReference type="eggNOG" id="COG3291">
    <property type="taxonomic scope" value="Bacteria"/>
</dbReference>
<dbReference type="GO" id="GO:0016020">
    <property type="term" value="C:membrane"/>
    <property type="evidence" value="ECO:0007669"/>
    <property type="project" value="TreeGrafter"/>
</dbReference>
<dbReference type="RefSeq" id="WP_008076148.1">
    <property type="nucleotide sequence ID" value="NZ_AEVT01000057.1"/>
</dbReference>
<dbReference type="InterPro" id="IPR029865">
    <property type="entry name" value="KIAA0319-like"/>
</dbReference>
<dbReference type="OrthoDB" id="9758386at2"/>